<feature type="domain" description="Csa3 N-terminal" evidence="2">
    <location>
        <begin position="4"/>
        <end position="117"/>
    </location>
</feature>
<dbReference type="InterPro" id="IPR036388">
    <property type="entry name" value="WH-like_DNA-bd_sf"/>
</dbReference>
<dbReference type="Gene3D" id="1.10.10.10">
    <property type="entry name" value="Winged helix-like DNA-binding domain superfamily/Winged helix DNA-binding domain"/>
    <property type="match status" value="1"/>
</dbReference>
<organism evidence="4">
    <name type="scientific">Ignisphaera aggregans</name>
    <dbReference type="NCBI Taxonomy" id="334771"/>
    <lineage>
        <taxon>Archaea</taxon>
        <taxon>Thermoproteota</taxon>
        <taxon>Thermoprotei</taxon>
        <taxon>Desulfurococcales</taxon>
        <taxon>Desulfurococcaceae</taxon>
        <taxon>Ignisphaera</taxon>
    </lineage>
</organism>
<dbReference type="Gene3D" id="3.40.50.11700">
    <property type="match status" value="1"/>
</dbReference>
<dbReference type="InterPro" id="IPR036390">
    <property type="entry name" value="WH_DNA-bd_sf"/>
</dbReference>
<dbReference type="Pfam" id="PF01022">
    <property type="entry name" value="HTH_5"/>
    <property type="match status" value="1"/>
</dbReference>
<sequence length="233" mass="26851">MVRVIVASVGFVWDRVIRAIGRIGLSEGDVVLLFNSEPKVDKAVEAMDKIKKWIEDIFPDVVVELNWLDPRNSFEQNVALIRRKVEEYSPCRSWFLAIGGFRWLTLAVTYAAFAVHTIGELHNIIVESLELELEEDTYSRDTIRKMFPTVEQRIIKIPILIKLTNIDSQDIMILKAIANGTRKTKQLSQELKIPRATLQRKLNQLVKKELLTCEKKGRNYIYNLTSLAQIIVQ</sequence>
<protein>
    <submittedName>
        <fullName evidence="4">CRISPR locus-related DNA-binding protein</fullName>
    </submittedName>
</protein>
<feature type="domain" description="HTH arsR-type" evidence="1">
    <location>
        <begin position="171"/>
        <end position="211"/>
    </location>
</feature>
<dbReference type="EMBL" id="DTAU01000114">
    <property type="protein sequence ID" value="HFQ79218.1"/>
    <property type="molecule type" value="Genomic_DNA"/>
</dbReference>
<evidence type="ECO:0000313" key="3">
    <source>
        <dbReference type="EMBL" id="HFQ79218.1"/>
    </source>
</evidence>
<evidence type="ECO:0000259" key="2">
    <source>
        <dbReference type="Pfam" id="PF22662"/>
    </source>
</evidence>
<dbReference type="NCBIfam" id="TIGR01884">
    <property type="entry name" value="cas_HTH"/>
    <property type="match status" value="1"/>
</dbReference>
<reference evidence="4" key="1">
    <citation type="journal article" date="2020" name="mSystems">
        <title>Genome- and Community-Level Interaction Insights into Carbon Utilization and Element Cycling Functions of Hydrothermarchaeota in Hydrothermal Sediment.</title>
        <authorList>
            <person name="Zhou Z."/>
            <person name="Liu Y."/>
            <person name="Xu W."/>
            <person name="Pan J."/>
            <person name="Luo Z.H."/>
            <person name="Li M."/>
        </authorList>
    </citation>
    <scope>NUCLEOTIDE SEQUENCE [LARGE SCALE GENOMIC DNA]</scope>
    <source>
        <strain evidence="3">SpSt-629</strain>
        <strain evidence="4">SpSt-688</strain>
    </source>
</reference>
<dbReference type="EMBL" id="DTDH01000194">
    <property type="protein sequence ID" value="HGT99161.1"/>
    <property type="molecule type" value="Genomic_DNA"/>
</dbReference>
<dbReference type="GO" id="GO:0003700">
    <property type="term" value="F:DNA-binding transcription factor activity"/>
    <property type="evidence" value="ECO:0007669"/>
    <property type="project" value="InterPro"/>
</dbReference>
<name>A0A7J3N065_9CREN</name>
<evidence type="ECO:0000259" key="1">
    <source>
        <dbReference type="Pfam" id="PF01022"/>
    </source>
</evidence>
<evidence type="ECO:0000313" key="4">
    <source>
        <dbReference type="EMBL" id="HGT99161.1"/>
    </source>
</evidence>
<dbReference type="InterPro" id="IPR010163">
    <property type="entry name" value="Csa3"/>
</dbReference>
<comment type="caution">
    <text evidence="4">The sequence shown here is derived from an EMBL/GenBank/DDBJ whole genome shotgun (WGS) entry which is preliminary data.</text>
</comment>
<dbReference type="AlphaFoldDB" id="A0A7J3N065"/>
<accession>A0A7J3N065</accession>
<dbReference type="SUPFAM" id="SSF46785">
    <property type="entry name" value="Winged helix' DNA-binding domain"/>
    <property type="match status" value="1"/>
</dbReference>
<gene>
    <name evidence="3" type="ORF">ENT99_05915</name>
    <name evidence="4" type="ORF">ENU64_07020</name>
</gene>
<proteinExistence type="predicted"/>
<dbReference type="GO" id="GO:0003677">
    <property type="term" value="F:DNA binding"/>
    <property type="evidence" value="ECO:0007669"/>
    <property type="project" value="UniProtKB-KW"/>
</dbReference>
<dbReference type="InterPro" id="IPR054588">
    <property type="entry name" value="Csa3_N"/>
</dbReference>
<dbReference type="InterPro" id="IPR001845">
    <property type="entry name" value="HTH_ArsR_DNA-bd_dom"/>
</dbReference>
<keyword evidence="4" id="KW-0238">DNA-binding</keyword>
<dbReference type="Pfam" id="PF22662">
    <property type="entry name" value="Csa3_N"/>
    <property type="match status" value="1"/>
</dbReference>